<dbReference type="Proteomes" id="UP000635606">
    <property type="component" value="Unassembled WGS sequence"/>
</dbReference>
<evidence type="ECO:0000313" key="3">
    <source>
        <dbReference type="Proteomes" id="UP000635606"/>
    </source>
</evidence>
<keyword evidence="1" id="KW-0732">Signal</keyword>
<accession>A0A8J4EF66</accession>
<feature type="chain" id="PRO_5035246491" description="Secreted protein" evidence="1">
    <location>
        <begin position="26"/>
        <end position="397"/>
    </location>
</feature>
<reference evidence="2" key="1">
    <citation type="submission" date="2021-01" db="EMBL/GenBank/DDBJ databases">
        <title>Whole genome shotgun sequence of Virgisporangium ochraceum NBRC 16418.</title>
        <authorList>
            <person name="Komaki H."/>
            <person name="Tamura T."/>
        </authorList>
    </citation>
    <scope>NUCLEOTIDE SEQUENCE</scope>
    <source>
        <strain evidence="2">NBRC 16418</strain>
    </source>
</reference>
<proteinExistence type="predicted"/>
<dbReference type="AlphaFoldDB" id="A0A8J4EF66"/>
<comment type="caution">
    <text evidence="2">The sequence shown here is derived from an EMBL/GenBank/DDBJ whole genome shotgun (WGS) entry which is preliminary data.</text>
</comment>
<name>A0A8J4EF66_9ACTN</name>
<dbReference type="RefSeq" id="WP_239160423.1">
    <property type="nucleotide sequence ID" value="NZ_BOPH01000068.1"/>
</dbReference>
<protein>
    <recommendedName>
        <fullName evidence="4">Secreted protein</fullName>
    </recommendedName>
</protein>
<evidence type="ECO:0008006" key="4">
    <source>
        <dbReference type="Google" id="ProtNLM"/>
    </source>
</evidence>
<evidence type="ECO:0000256" key="1">
    <source>
        <dbReference type="SAM" id="SignalP"/>
    </source>
</evidence>
<feature type="signal peptide" evidence="1">
    <location>
        <begin position="1"/>
        <end position="25"/>
    </location>
</feature>
<organism evidence="2 3">
    <name type="scientific">Virgisporangium ochraceum</name>
    <dbReference type="NCBI Taxonomy" id="65505"/>
    <lineage>
        <taxon>Bacteria</taxon>
        <taxon>Bacillati</taxon>
        <taxon>Actinomycetota</taxon>
        <taxon>Actinomycetes</taxon>
        <taxon>Micromonosporales</taxon>
        <taxon>Micromonosporaceae</taxon>
        <taxon>Virgisporangium</taxon>
    </lineage>
</organism>
<keyword evidence="3" id="KW-1185">Reference proteome</keyword>
<gene>
    <name evidence="2" type="ORF">Voc01_046490</name>
</gene>
<evidence type="ECO:0000313" key="2">
    <source>
        <dbReference type="EMBL" id="GIJ69732.1"/>
    </source>
</evidence>
<sequence length="397" mass="41900">MRRRTLFAIMLVAGLVGSSGTPAQADPVRQEDPSNAWTADLATIDNDDTNVTHTDGRLRIADPATSPASLRLPVPEGTLVLAAHPLETPADLVTADLTGKAAVGVTVEVRGRQTDGEWGEWRETGTPLPEATLMVQVRVVLSGTNATIAGLALTATLSRSPGLKAATPGLTYRVFATREGLVGGTTANGHVITSRDHFVALPSRRGLAARNAGDYTVKVCTTSGALRCEYAPVWDVGPWNTTDDYWNPAATRQSWKDLPQGRPEAQAAYQNNYNGGKDQFGRTVANPAGIDLADGTFWDGLKLTDNSWVNVSFLWTGTGSRATVGSGLLNIRTAPNTSAASIGYVANYARVPVECSTTGTTVTGTYRTTNQWNRLASGQFISHAYVASIAGGAVPAC</sequence>
<dbReference type="EMBL" id="BOPH01000068">
    <property type="protein sequence ID" value="GIJ69732.1"/>
    <property type="molecule type" value="Genomic_DNA"/>
</dbReference>